<dbReference type="Proteomes" id="UP000522331">
    <property type="component" value="Unassembled WGS sequence"/>
</dbReference>
<evidence type="ECO:0000256" key="5">
    <source>
        <dbReference type="SAM" id="SignalP"/>
    </source>
</evidence>
<gene>
    <name evidence="7" type="primary">Ly9</name>
    <name evidence="7" type="ORF">LEUROT_R14997</name>
</gene>
<dbReference type="InterPro" id="IPR013783">
    <property type="entry name" value="Ig-like_fold"/>
</dbReference>
<evidence type="ECO:0000256" key="1">
    <source>
        <dbReference type="ARBA" id="ARBA00004370"/>
    </source>
</evidence>
<name>A0A7K8EU18_LEURO</name>
<feature type="non-terminal residue" evidence="7">
    <location>
        <position position="226"/>
    </location>
</feature>
<feature type="non-terminal residue" evidence="7">
    <location>
        <position position="1"/>
    </location>
</feature>
<dbReference type="Gene3D" id="2.60.40.10">
    <property type="entry name" value="Immunoglobulins"/>
    <property type="match status" value="2"/>
</dbReference>
<keyword evidence="4" id="KW-0325">Glycoprotein</keyword>
<dbReference type="SMART" id="SM00409">
    <property type="entry name" value="IG"/>
    <property type="match status" value="1"/>
</dbReference>
<keyword evidence="8" id="KW-1185">Reference proteome</keyword>
<keyword evidence="3" id="KW-0472">Membrane</keyword>
<comment type="caution">
    <text evidence="7">The sequence shown here is derived from an EMBL/GenBank/DDBJ whole genome shotgun (WGS) entry which is preliminary data.</text>
</comment>
<dbReference type="GO" id="GO:0016020">
    <property type="term" value="C:membrane"/>
    <property type="evidence" value="ECO:0007669"/>
    <property type="project" value="UniProtKB-SubCell"/>
</dbReference>
<proteinExistence type="predicted"/>
<feature type="domain" description="Ig-like" evidence="6">
    <location>
        <begin position="122"/>
        <end position="199"/>
    </location>
</feature>
<accession>A0A7K8EU18</accession>
<evidence type="ECO:0000256" key="3">
    <source>
        <dbReference type="ARBA" id="ARBA00023136"/>
    </source>
</evidence>
<feature type="signal peptide" evidence="5">
    <location>
        <begin position="1"/>
        <end position="20"/>
    </location>
</feature>
<evidence type="ECO:0000313" key="7">
    <source>
        <dbReference type="EMBL" id="NXB54787.1"/>
    </source>
</evidence>
<protein>
    <submittedName>
        <fullName evidence="7">LY9 protein</fullName>
    </submittedName>
</protein>
<dbReference type="InterPro" id="IPR036179">
    <property type="entry name" value="Ig-like_dom_sf"/>
</dbReference>
<evidence type="ECO:0000313" key="8">
    <source>
        <dbReference type="Proteomes" id="UP000522331"/>
    </source>
</evidence>
<reference evidence="7 8" key="1">
    <citation type="submission" date="2019-09" db="EMBL/GenBank/DDBJ databases">
        <title>Bird 10,000 Genomes (B10K) Project - Family phase.</title>
        <authorList>
            <person name="Zhang G."/>
        </authorList>
    </citation>
    <scope>NUCLEOTIDE SEQUENCE [LARGE SCALE GENOMIC DNA]</scope>
    <source>
        <strain evidence="7">B10K-DU-002-02</strain>
        <tissue evidence="7">Muscle</tissue>
    </source>
</reference>
<keyword evidence="2 5" id="KW-0732">Signal</keyword>
<dbReference type="InterPro" id="IPR015631">
    <property type="entry name" value="CD2/SLAM_rcpt"/>
</dbReference>
<evidence type="ECO:0000256" key="4">
    <source>
        <dbReference type="ARBA" id="ARBA00023180"/>
    </source>
</evidence>
<dbReference type="EMBL" id="VZTC01010141">
    <property type="protein sequence ID" value="NXB54787.1"/>
    <property type="molecule type" value="Genomic_DNA"/>
</dbReference>
<dbReference type="PANTHER" id="PTHR12080:SF55">
    <property type="entry name" value="LYMPHOCYTE FUNCTION-ASSOCIATED ANTIGEN 3"/>
    <property type="match status" value="1"/>
</dbReference>
<comment type="subcellular location">
    <subcellularLocation>
        <location evidence="1">Membrane</location>
    </subcellularLocation>
</comment>
<dbReference type="InterPro" id="IPR007110">
    <property type="entry name" value="Ig-like_dom"/>
</dbReference>
<organism evidence="7 8">
    <name type="scientific">Leucopsar rothschildi</name>
    <name type="common">Bali myna</name>
    <name type="synonym">Rothschild's mynah</name>
    <dbReference type="NCBI Taxonomy" id="127929"/>
    <lineage>
        <taxon>Eukaryota</taxon>
        <taxon>Metazoa</taxon>
        <taxon>Chordata</taxon>
        <taxon>Craniata</taxon>
        <taxon>Vertebrata</taxon>
        <taxon>Euteleostomi</taxon>
        <taxon>Archelosauria</taxon>
        <taxon>Archosauria</taxon>
        <taxon>Dinosauria</taxon>
        <taxon>Saurischia</taxon>
        <taxon>Theropoda</taxon>
        <taxon>Coelurosauria</taxon>
        <taxon>Aves</taxon>
        <taxon>Neognathae</taxon>
        <taxon>Neoaves</taxon>
        <taxon>Telluraves</taxon>
        <taxon>Australaves</taxon>
        <taxon>Passeriformes</taxon>
        <taxon>Sturnidae</taxon>
        <taxon>Leucopsar</taxon>
    </lineage>
</organism>
<evidence type="ECO:0000256" key="2">
    <source>
        <dbReference type="ARBA" id="ARBA00022729"/>
    </source>
</evidence>
<dbReference type="InterPro" id="IPR003599">
    <property type="entry name" value="Ig_sub"/>
</dbReference>
<dbReference type="AlphaFoldDB" id="A0A7K8EU18"/>
<evidence type="ECO:0000259" key="6">
    <source>
        <dbReference type="PROSITE" id="PS50835"/>
    </source>
</evidence>
<dbReference type="PANTHER" id="PTHR12080">
    <property type="entry name" value="SIGNALING LYMPHOCYTIC ACTIVATION MOLECULE"/>
    <property type="match status" value="1"/>
</dbReference>
<dbReference type="PROSITE" id="PS50835">
    <property type="entry name" value="IG_LIKE"/>
    <property type="match status" value="1"/>
</dbReference>
<sequence>MDKFWIPLLATLVLLPQTRSSSGPQELIRAVGDSVTFLTPDTRDGHAFWSLENDPIVTASHEDPPQTLFSTDKFKKRFAVSEKGRALTVSQLTLEDSGTYSVTIGGKKSTFNLKVYNRLAEPTVTCEAQNCSGGSCHFSLRCSASGTGLGQVSYTWRVGDRPWDEGSMVLWVNKSSSREEEEEPLTCTARNPVSSWNVTVTTPDMFCTGESQEKVGIRDGMGILRL</sequence>
<feature type="chain" id="PRO_5029744836" evidence="5">
    <location>
        <begin position="21"/>
        <end position="226"/>
    </location>
</feature>
<dbReference type="SUPFAM" id="SSF48726">
    <property type="entry name" value="Immunoglobulin"/>
    <property type="match status" value="2"/>
</dbReference>